<evidence type="ECO:0000256" key="5">
    <source>
        <dbReference type="ARBA" id="ARBA00023110"/>
    </source>
</evidence>
<dbReference type="Gene3D" id="1.10.8.1040">
    <property type="match status" value="1"/>
</dbReference>
<dbReference type="Proteomes" id="UP000539372">
    <property type="component" value="Unassembled WGS sequence"/>
</dbReference>
<keyword evidence="9" id="KW-0732">Signal</keyword>
<feature type="chain" id="PRO_5031507947" description="Parvulin-like PPIase" evidence="9">
    <location>
        <begin position="32"/>
        <end position="287"/>
    </location>
</feature>
<evidence type="ECO:0000313" key="11">
    <source>
        <dbReference type="EMBL" id="NMM45273.1"/>
    </source>
</evidence>
<dbReference type="GO" id="GO:0003755">
    <property type="term" value="F:peptidyl-prolyl cis-trans isomerase activity"/>
    <property type="evidence" value="ECO:0007669"/>
    <property type="project" value="UniProtKB-KW"/>
</dbReference>
<evidence type="ECO:0000256" key="2">
    <source>
        <dbReference type="ARBA" id="ARBA00007656"/>
    </source>
</evidence>
<evidence type="ECO:0000256" key="3">
    <source>
        <dbReference type="ARBA" id="ARBA00013194"/>
    </source>
</evidence>
<reference evidence="11 12" key="1">
    <citation type="submission" date="2020-04" db="EMBL/GenBank/DDBJ databases">
        <title>Rhodospirillaceae bacterium KN72 isolated from deep sea.</title>
        <authorList>
            <person name="Zhang D.-C."/>
        </authorList>
    </citation>
    <scope>NUCLEOTIDE SEQUENCE [LARGE SCALE GENOMIC DNA]</scope>
    <source>
        <strain evidence="11 12">KN72</strain>
    </source>
</reference>
<evidence type="ECO:0000256" key="7">
    <source>
        <dbReference type="ARBA" id="ARBA00031484"/>
    </source>
</evidence>
<feature type="signal peptide" evidence="9">
    <location>
        <begin position="1"/>
        <end position="31"/>
    </location>
</feature>
<dbReference type="SUPFAM" id="SSF54534">
    <property type="entry name" value="FKBP-like"/>
    <property type="match status" value="1"/>
</dbReference>
<comment type="catalytic activity">
    <reaction evidence="1">
        <text>[protein]-peptidylproline (omega=180) = [protein]-peptidylproline (omega=0)</text>
        <dbReference type="Rhea" id="RHEA:16237"/>
        <dbReference type="Rhea" id="RHEA-COMP:10747"/>
        <dbReference type="Rhea" id="RHEA-COMP:10748"/>
        <dbReference type="ChEBI" id="CHEBI:83833"/>
        <dbReference type="ChEBI" id="CHEBI:83834"/>
        <dbReference type="EC" id="5.2.1.8"/>
    </reaction>
</comment>
<sequence length="287" mass="31357">MRRMSLRHLAAAAAIAVSAAGAMTSAVSAQAQDPDTTVAKVNGETVTAGEVATFFAGLPREVQQTGLQPVYPLVLDEVIGRKLIVEKARATGVADSAEVQERLAQLEAELIYQFYLTQESKARVDDAAVRAAYDQWVSEQPVEEEVNVSHILVDTEEEATEIIQLVTDGTPFADLAKERSKDPGSKDNGGSYGWQRKGTFVKPFEEAAFSLEPNTFTSEPVKTQFGYHVILVSDRREVAPPAFEEVADQFRQNLAEDKIREIVEEAIAAAEIERFDMQGNPLPDSGN</sequence>
<dbReference type="InterPro" id="IPR027304">
    <property type="entry name" value="Trigger_fact/SurA_dom_sf"/>
</dbReference>
<evidence type="ECO:0000256" key="6">
    <source>
        <dbReference type="ARBA" id="ARBA00030642"/>
    </source>
</evidence>
<dbReference type="Gene3D" id="3.10.50.40">
    <property type="match status" value="1"/>
</dbReference>
<dbReference type="PANTHER" id="PTHR47245">
    <property type="entry name" value="PEPTIDYLPROLYL ISOMERASE"/>
    <property type="match status" value="1"/>
</dbReference>
<feature type="domain" description="PpiC" evidence="10">
    <location>
        <begin position="143"/>
        <end position="234"/>
    </location>
</feature>
<dbReference type="EC" id="5.2.1.8" evidence="3"/>
<keyword evidence="12" id="KW-1185">Reference proteome</keyword>
<keyword evidence="8" id="KW-0413">Isomerase</keyword>
<dbReference type="InterPro" id="IPR000297">
    <property type="entry name" value="PPIase_PpiC"/>
</dbReference>
<dbReference type="PANTHER" id="PTHR47245:SF2">
    <property type="entry name" value="PEPTIDYL-PROLYL CIS-TRANS ISOMERASE HP_0175-RELATED"/>
    <property type="match status" value="1"/>
</dbReference>
<protein>
    <recommendedName>
        <fullName evidence="4">Parvulin-like PPIase</fullName>
        <ecNumber evidence="3">5.2.1.8</ecNumber>
    </recommendedName>
    <alternativeName>
        <fullName evidence="6">Peptidyl-prolyl cis-trans isomerase plp</fullName>
    </alternativeName>
    <alternativeName>
        <fullName evidence="7">Rotamase plp</fullName>
    </alternativeName>
</protein>
<dbReference type="SUPFAM" id="SSF109998">
    <property type="entry name" value="Triger factor/SurA peptide-binding domain-like"/>
    <property type="match status" value="1"/>
</dbReference>
<evidence type="ECO:0000256" key="8">
    <source>
        <dbReference type="PROSITE-ProRule" id="PRU00278"/>
    </source>
</evidence>
<dbReference type="InterPro" id="IPR046357">
    <property type="entry name" value="PPIase_dom_sf"/>
</dbReference>
<name>A0A7Y0E181_9PROT</name>
<evidence type="ECO:0000313" key="12">
    <source>
        <dbReference type="Proteomes" id="UP000539372"/>
    </source>
</evidence>
<dbReference type="PROSITE" id="PS50198">
    <property type="entry name" value="PPIC_PPIASE_2"/>
    <property type="match status" value="1"/>
</dbReference>
<dbReference type="Pfam" id="PF13616">
    <property type="entry name" value="Rotamase_3"/>
    <property type="match status" value="1"/>
</dbReference>
<dbReference type="EMBL" id="JABBNT010000003">
    <property type="protein sequence ID" value="NMM45273.1"/>
    <property type="molecule type" value="Genomic_DNA"/>
</dbReference>
<comment type="similarity">
    <text evidence="2">Belongs to the PpiC/parvulin rotamase family.</text>
</comment>
<comment type="caution">
    <text evidence="11">The sequence shown here is derived from an EMBL/GenBank/DDBJ whole genome shotgun (WGS) entry which is preliminary data.</text>
</comment>
<evidence type="ECO:0000259" key="10">
    <source>
        <dbReference type="PROSITE" id="PS50198"/>
    </source>
</evidence>
<dbReference type="InterPro" id="IPR050245">
    <property type="entry name" value="PrsA_foldase"/>
</dbReference>
<evidence type="ECO:0000256" key="1">
    <source>
        <dbReference type="ARBA" id="ARBA00000971"/>
    </source>
</evidence>
<proteinExistence type="inferred from homology"/>
<organism evidence="11 12">
    <name type="scientific">Pacificispira spongiicola</name>
    <dbReference type="NCBI Taxonomy" id="2729598"/>
    <lineage>
        <taxon>Bacteria</taxon>
        <taxon>Pseudomonadati</taxon>
        <taxon>Pseudomonadota</taxon>
        <taxon>Alphaproteobacteria</taxon>
        <taxon>Rhodospirillales</taxon>
        <taxon>Rhodospirillaceae</taxon>
        <taxon>Pacificispira</taxon>
    </lineage>
</organism>
<evidence type="ECO:0000256" key="9">
    <source>
        <dbReference type="SAM" id="SignalP"/>
    </source>
</evidence>
<keyword evidence="5 8" id="KW-0697">Rotamase</keyword>
<evidence type="ECO:0000256" key="4">
    <source>
        <dbReference type="ARBA" id="ARBA00018370"/>
    </source>
</evidence>
<dbReference type="RefSeq" id="WP_169625622.1">
    <property type="nucleotide sequence ID" value="NZ_JABBNT010000003.1"/>
</dbReference>
<accession>A0A7Y0E181</accession>
<dbReference type="AlphaFoldDB" id="A0A7Y0E181"/>
<gene>
    <name evidence="11" type="ORF">HH303_12340</name>
</gene>